<dbReference type="InterPro" id="IPR011047">
    <property type="entry name" value="Quinoprotein_ADH-like_sf"/>
</dbReference>
<gene>
    <name evidence="4" type="ORF">C8A01DRAFT_50681</name>
</gene>
<evidence type="ECO:0000259" key="3">
    <source>
        <dbReference type="Pfam" id="PF24883"/>
    </source>
</evidence>
<dbReference type="EMBL" id="MU854597">
    <property type="protein sequence ID" value="KAK4032547.1"/>
    <property type="molecule type" value="Genomic_DNA"/>
</dbReference>
<dbReference type="PANTHER" id="PTHR10039:SF16">
    <property type="entry name" value="GPI INOSITOL-DEACYLASE"/>
    <property type="match status" value="1"/>
</dbReference>
<feature type="domain" description="GPI inositol-deacylase winged helix" evidence="2">
    <location>
        <begin position="582"/>
        <end position="667"/>
    </location>
</feature>
<feature type="domain" description="Nephrocystin 3-like N-terminal" evidence="3">
    <location>
        <begin position="315"/>
        <end position="476"/>
    </location>
</feature>
<evidence type="ECO:0000313" key="5">
    <source>
        <dbReference type="Proteomes" id="UP001303115"/>
    </source>
</evidence>
<accession>A0AAN6SM99</accession>
<dbReference type="Gene3D" id="2.130.10.10">
    <property type="entry name" value="YVTN repeat-like/Quinoprotein amine dehydrogenase"/>
    <property type="match status" value="2"/>
</dbReference>
<evidence type="ECO:0000256" key="1">
    <source>
        <dbReference type="ARBA" id="ARBA00022737"/>
    </source>
</evidence>
<dbReference type="InterPro" id="IPR015943">
    <property type="entry name" value="WD40/YVTN_repeat-like_dom_sf"/>
</dbReference>
<proteinExistence type="predicted"/>
<dbReference type="Proteomes" id="UP001303115">
    <property type="component" value="Unassembled WGS sequence"/>
</dbReference>
<dbReference type="Gene3D" id="3.40.50.300">
    <property type="entry name" value="P-loop containing nucleotide triphosphate hydrolases"/>
    <property type="match status" value="1"/>
</dbReference>
<organism evidence="4 5">
    <name type="scientific">Parachaetomium inaequale</name>
    <dbReference type="NCBI Taxonomy" id="2588326"/>
    <lineage>
        <taxon>Eukaryota</taxon>
        <taxon>Fungi</taxon>
        <taxon>Dikarya</taxon>
        <taxon>Ascomycota</taxon>
        <taxon>Pezizomycotina</taxon>
        <taxon>Sordariomycetes</taxon>
        <taxon>Sordariomycetidae</taxon>
        <taxon>Sordariales</taxon>
        <taxon>Chaetomiaceae</taxon>
        <taxon>Parachaetomium</taxon>
    </lineage>
</organism>
<dbReference type="InterPro" id="IPR054471">
    <property type="entry name" value="GPIID_WHD"/>
</dbReference>
<keyword evidence="5" id="KW-1185">Reference proteome</keyword>
<dbReference type="SUPFAM" id="SSF50998">
    <property type="entry name" value="Quinoprotein alcohol dehydrogenase-like"/>
    <property type="match status" value="1"/>
</dbReference>
<comment type="caution">
    <text evidence="4">The sequence shown here is derived from an EMBL/GenBank/DDBJ whole genome shotgun (WGS) entry which is preliminary data.</text>
</comment>
<evidence type="ECO:0008006" key="6">
    <source>
        <dbReference type="Google" id="ProtNLM"/>
    </source>
</evidence>
<dbReference type="Pfam" id="PF22939">
    <property type="entry name" value="WHD_GPIID"/>
    <property type="match status" value="1"/>
</dbReference>
<keyword evidence="1" id="KW-0677">Repeat</keyword>
<dbReference type="InterPro" id="IPR029058">
    <property type="entry name" value="AB_hydrolase_fold"/>
</dbReference>
<dbReference type="Pfam" id="PF24883">
    <property type="entry name" value="NPHP3_N"/>
    <property type="match status" value="1"/>
</dbReference>
<reference evidence="5" key="1">
    <citation type="journal article" date="2023" name="Mol. Phylogenet. Evol.">
        <title>Genome-scale phylogeny and comparative genomics of the fungal order Sordariales.</title>
        <authorList>
            <person name="Hensen N."/>
            <person name="Bonometti L."/>
            <person name="Westerberg I."/>
            <person name="Brannstrom I.O."/>
            <person name="Guillou S."/>
            <person name="Cros-Aarteil S."/>
            <person name="Calhoun S."/>
            <person name="Haridas S."/>
            <person name="Kuo A."/>
            <person name="Mondo S."/>
            <person name="Pangilinan J."/>
            <person name="Riley R."/>
            <person name="LaButti K."/>
            <person name="Andreopoulos B."/>
            <person name="Lipzen A."/>
            <person name="Chen C."/>
            <person name="Yan M."/>
            <person name="Daum C."/>
            <person name="Ng V."/>
            <person name="Clum A."/>
            <person name="Steindorff A."/>
            <person name="Ohm R.A."/>
            <person name="Martin F."/>
            <person name="Silar P."/>
            <person name="Natvig D.O."/>
            <person name="Lalanne C."/>
            <person name="Gautier V."/>
            <person name="Ament-Velasquez S.L."/>
            <person name="Kruys A."/>
            <person name="Hutchinson M.I."/>
            <person name="Powell A.J."/>
            <person name="Barry K."/>
            <person name="Miller A.N."/>
            <person name="Grigoriev I.V."/>
            <person name="Debuchy R."/>
            <person name="Gladieux P."/>
            <person name="Hiltunen Thoren M."/>
            <person name="Johannesson H."/>
        </authorList>
    </citation>
    <scope>NUCLEOTIDE SEQUENCE [LARGE SCALE GENOMIC DNA]</scope>
    <source>
        <strain evidence="5">CBS 284.82</strain>
    </source>
</reference>
<evidence type="ECO:0000313" key="4">
    <source>
        <dbReference type="EMBL" id="KAK4032547.1"/>
    </source>
</evidence>
<evidence type="ECO:0000259" key="2">
    <source>
        <dbReference type="Pfam" id="PF22939"/>
    </source>
</evidence>
<dbReference type="SUPFAM" id="SSF52540">
    <property type="entry name" value="P-loop containing nucleoside triphosphate hydrolases"/>
    <property type="match status" value="1"/>
</dbReference>
<sequence length="1491" mass="165685">MGRTSGGSTPATARSTTWSFISRSFSLSSRGTEGVQELKGPLGLTTLYEPNPKQTRALVADVVFVHGLNGGSFSTWSKGNNPDCYWPQQWLPKEDGFGDVRIHAFGYPAAATRASVLNIGDISQTLLAAIHDLPSMRQGKQPPLIFVAHNRVCAIFFLATPHQGAAIAQVLSRLTTMIGGRPFVEDLFPQSPLIQSLTKNFPQECNTLQLFSFYETRPMSVGVYKMLIVEKSSAVMNLPNERQAFLEADHRNVAMYATPADSSYRSVRNALATVIASQRQVATAEECHVLDRFLGVSAAPEDHLIIQESTKLPRSCEWLISKKCYQSWRELRGSAFLWLQGRPGAGKSVLSSHVIGDLRNQGLDCCFFFFQARDSVKSTVNSCLRSMAWQMAMLHPNVFDKLKTLMSECQDSLTDKIESHSVWQRTFVSGILQVELDKPQFWVIDAMDECKGAGDMTAFLTRIQEHWPLSVLVTSRDAVENRHPGTDPHVSIQSYTISEQDSLQDISLLLEANLAHLPCPASDRWPTPEKLASQILERSAGCFLWASLMCSELRQVTSEKEITSVMDSTPADMDAVYSDILARMDSTRFGKETTRAILAWATYAFRPLHLAEMQTAIEMNVDDKIGDAQHVISKGCGSLLYVDQHDRVQLVHLTAREFLTRGQTKSALIVTKPEAHRRLAFVCLKSVLQLSQNPAGRSEKPGSVSNTRPVQSTAPFIHYASKFLFQHLDHVDSADDELLLMLSSFLGSRSLLIWIEFIAANGDLRTVYDAGKIIKTLSRRAWHPSPAAQGLSLSQGEIDLLEKWGEDMVHLVPQFGERLRRSPKAIYHHIAPFCPPDSAIRQEFASPMRGISVQGLSSRSWDDCLTTLRYSHGRSLSSVVTAPGYLAVGIAGGEGQVIVYDDAIFQEIHTIYHGEHVGGLAFAESGKYLASLGGKTVRVWSPATGLELASFELPLKCASLRFAKQDTILRVVMERNHFVEWDIESNAFVQGEPRCWGADLPERMQGRLPTQVWLSPNTNLLAALYQGHDIIFWDCAEMKFYDVYEQKTGSVQMFGSQLQARAADTKLFAATFDDGDLVVFDLDIGKPIAVNTERTYNLVLASSHNGRTLAGVDQMGNLTLFEFKTLRLLYRVRLEASTLPWGLTFTGDDLRVIETCRGQSRVWEPPVLRSHNTQHHCASLTELKPMGPRDMYRDCQARRAQEITAMTCSHGFSVVFYAMGDGSVFGYDISRPEPEKKLLTSRDSVGDRPALDRGSKIRPRPRHVEAGSCVFETPEAALVLLVPGLHLSLDGFCPLSHANYFATYATDTSASERTSTSKETAAILLWDFQDLEGTDSQPVAPRWEIRTSMLPAQVAHLIGAFGTRLVFHTADHWIASFELMPPGSPSGAIVAEDSFVRHFFLPNDWIGSMKLSDMLFGISSEGEIIFDRRGELAVIKRGLELTEDGGPFQPRQLSSTSRAQFGHKIPYRQPGMSVTCWLQTKDSGCVIDREG</sequence>
<name>A0AAN6SM99_9PEZI</name>
<dbReference type="InterPro" id="IPR027417">
    <property type="entry name" value="P-loop_NTPase"/>
</dbReference>
<dbReference type="SUPFAM" id="SSF53474">
    <property type="entry name" value="alpha/beta-Hydrolases"/>
    <property type="match status" value="1"/>
</dbReference>
<dbReference type="InterPro" id="IPR056884">
    <property type="entry name" value="NPHP3-like_N"/>
</dbReference>
<protein>
    <recommendedName>
        <fullName evidence="6">NACHT domain-containing protein</fullName>
    </recommendedName>
</protein>
<dbReference type="PANTHER" id="PTHR10039">
    <property type="entry name" value="AMELOGENIN"/>
    <property type="match status" value="1"/>
</dbReference>